<dbReference type="Pfam" id="PF02566">
    <property type="entry name" value="OsmC"/>
    <property type="match status" value="1"/>
</dbReference>
<dbReference type="InterPro" id="IPR036102">
    <property type="entry name" value="OsmC/Ohrsf"/>
</dbReference>
<dbReference type="AlphaFoldDB" id="A0A0C1QYD6"/>
<comment type="caution">
    <text evidence="1">The sequence shown here is derived from an EMBL/GenBank/DDBJ whole genome shotgun (WGS) entry which is preliminary data.</text>
</comment>
<dbReference type="Proteomes" id="UP000031433">
    <property type="component" value="Unassembled WGS sequence"/>
</dbReference>
<dbReference type="PANTHER" id="PTHR35368:SF1">
    <property type="entry name" value="HYDROPEROXIDE REDUCTASE"/>
    <property type="match status" value="1"/>
</dbReference>
<dbReference type="EMBL" id="JXBL01000001">
    <property type="protein sequence ID" value="KIE43176.1"/>
    <property type="molecule type" value="Genomic_DNA"/>
</dbReference>
<sequence>MSQARAVNGVNVDQLMATIEQIKAKPEMALFKFRAANQWVGGTHNQATIRDFYGAGAEDDTRKPMVFDLDEPPVLLGDNRGANPVEYLLVALSGCLTTSLVAHAAARGIALRGVKSRYEGDIDLRGFLGLSEEVPAGYREIRVFFSIDADLTDGQKEELIRMAQKYSPVYNTVAKPVPVSVLLDRG</sequence>
<keyword evidence="2" id="KW-1185">Reference proteome</keyword>
<dbReference type="InterPro" id="IPR052924">
    <property type="entry name" value="OsmC/Ohr_hydroprdx_reductase"/>
</dbReference>
<evidence type="ECO:0000313" key="2">
    <source>
        <dbReference type="Proteomes" id="UP000031433"/>
    </source>
</evidence>
<gene>
    <name evidence="1" type="ORF">SE37_11295</name>
</gene>
<dbReference type="Gene3D" id="3.30.300.20">
    <property type="match status" value="1"/>
</dbReference>
<dbReference type="InterPro" id="IPR015946">
    <property type="entry name" value="KH_dom-like_a/b"/>
</dbReference>
<dbReference type="SUPFAM" id="SSF82784">
    <property type="entry name" value="OsmC-like"/>
    <property type="match status" value="1"/>
</dbReference>
<accession>A0A0C1QYD6</accession>
<evidence type="ECO:0000313" key="1">
    <source>
        <dbReference type="EMBL" id="KIE43176.1"/>
    </source>
</evidence>
<dbReference type="InterPro" id="IPR003718">
    <property type="entry name" value="OsmC/Ohr_fam"/>
</dbReference>
<dbReference type="PANTHER" id="PTHR35368">
    <property type="entry name" value="HYDROPEROXIDE REDUCTASE"/>
    <property type="match status" value="1"/>
</dbReference>
<name>A0A0C1QYD6_9BACT</name>
<protein>
    <submittedName>
        <fullName evidence="1">Osmotically inducible protein C</fullName>
    </submittedName>
</protein>
<proteinExistence type="predicted"/>
<organism evidence="1 2">
    <name type="scientific">Geobacter soli</name>
    <dbReference type="NCBI Taxonomy" id="1510391"/>
    <lineage>
        <taxon>Bacteria</taxon>
        <taxon>Pseudomonadati</taxon>
        <taxon>Thermodesulfobacteriota</taxon>
        <taxon>Desulfuromonadia</taxon>
        <taxon>Geobacterales</taxon>
        <taxon>Geobacteraceae</taxon>
        <taxon>Geobacter</taxon>
    </lineage>
</organism>
<reference evidence="1 2" key="1">
    <citation type="submission" date="2015-01" db="EMBL/GenBank/DDBJ databases">
        <title>Genome sequence of the anaerobic bacterium Geobacter soli GSS01, a dissimilatory Fe(III) reducer from soil.</title>
        <authorList>
            <person name="Yang G."/>
            <person name="Zhou S."/>
        </authorList>
    </citation>
    <scope>NUCLEOTIDE SEQUENCE [LARGE SCALE GENOMIC DNA]</scope>
    <source>
        <strain evidence="1 2">GSS01</strain>
    </source>
</reference>